<reference evidence="1" key="2">
    <citation type="submission" date="2023-05" db="EMBL/GenBank/DDBJ databases">
        <authorList>
            <person name="Fouks B."/>
        </authorList>
    </citation>
    <scope>NUCLEOTIDE SEQUENCE</scope>
    <source>
        <strain evidence="1">Stay&amp;Tobe</strain>
        <tissue evidence="1">Testes</tissue>
    </source>
</reference>
<dbReference type="EMBL" id="JASPKZ010002823">
    <property type="protein sequence ID" value="KAJ9594627.1"/>
    <property type="molecule type" value="Genomic_DNA"/>
</dbReference>
<proteinExistence type="predicted"/>
<protein>
    <submittedName>
        <fullName evidence="1">Uncharacterized protein</fullName>
    </submittedName>
</protein>
<dbReference type="InterPro" id="IPR019362">
    <property type="entry name" value="MMADHC"/>
</dbReference>
<comment type="caution">
    <text evidence="1">The sequence shown here is derived from an EMBL/GenBank/DDBJ whole genome shotgun (WGS) entry which is preliminary data.</text>
</comment>
<keyword evidence="2" id="KW-1185">Reference proteome</keyword>
<evidence type="ECO:0000313" key="2">
    <source>
        <dbReference type="Proteomes" id="UP001233999"/>
    </source>
</evidence>
<feature type="non-terminal residue" evidence="1">
    <location>
        <position position="1"/>
    </location>
</feature>
<dbReference type="GO" id="GO:0005739">
    <property type="term" value="C:mitochondrion"/>
    <property type="evidence" value="ECO:0007669"/>
    <property type="project" value="TreeGrafter"/>
</dbReference>
<evidence type="ECO:0000313" key="1">
    <source>
        <dbReference type="EMBL" id="KAJ9594627.1"/>
    </source>
</evidence>
<name>A0AAD8EM58_DIPPU</name>
<organism evidence="1 2">
    <name type="scientific">Diploptera punctata</name>
    <name type="common">Pacific beetle cockroach</name>
    <dbReference type="NCBI Taxonomy" id="6984"/>
    <lineage>
        <taxon>Eukaryota</taxon>
        <taxon>Metazoa</taxon>
        <taxon>Ecdysozoa</taxon>
        <taxon>Arthropoda</taxon>
        <taxon>Hexapoda</taxon>
        <taxon>Insecta</taxon>
        <taxon>Pterygota</taxon>
        <taxon>Neoptera</taxon>
        <taxon>Polyneoptera</taxon>
        <taxon>Dictyoptera</taxon>
        <taxon>Blattodea</taxon>
        <taxon>Blaberoidea</taxon>
        <taxon>Blaberidae</taxon>
        <taxon>Diplopterinae</taxon>
        <taxon>Diploptera</taxon>
    </lineage>
</organism>
<gene>
    <name evidence="1" type="ORF">L9F63_027390</name>
</gene>
<dbReference type="PANTHER" id="PTHR13192:SF3">
    <property type="entry name" value="COBALAMIN TRAFFICKING PROTEIN CBLD"/>
    <property type="match status" value="1"/>
</dbReference>
<dbReference type="GO" id="GO:0009235">
    <property type="term" value="P:cobalamin metabolic process"/>
    <property type="evidence" value="ECO:0007669"/>
    <property type="project" value="InterPro"/>
</dbReference>
<dbReference type="Pfam" id="PF10229">
    <property type="entry name" value="MMADHC"/>
    <property type="match status" value="1"/>
</dbReference>
<sequence>KTVDDLANGSIGLNQNWELLGPRGYRFYLPGSIGPAWHDAYTTVHLDEFKCISAHESTDGKSSIYALDCDAQQCPVLLKKGITELFPGKDFGGIDLTIVTLSQKTLSDLSSTGQEVDAEQERLTKFFVLSSSGNMFEAETRRLLGQILSIHFWSALSDTYSCQY</sequence>
<dbReference type="PANTHER" id="PTHR13192">
    <property type="entry name" value="MY011 PROTEIN"/>
    <property type="match status" value="1"/>
</dbReference>
<dbReference type="AlphaFoldDB" id="A0AAD8EM58"/>
<dbReference type="Proteomes" id="UP001233999">
    <property type="component" value="Unassembled WGS sequence"/>
</dbReference>
<accession>A0AAD8EM58</accession>
<feature type="non-terminal residue" evidence="1">
    <location>
        <position position="164"/>
    </location>
</feature>
<reference evidence="1" key="1">
    <citation type="journal article" date="2023" name="IScience">
        <title>Live-bearing cockroach genome reveals convergent evolutionary mechanisms linked to viviparity in insects and beyond.</title>
        <authorList>
            <person name="Fouks B."/>
            <person name="Harrison M.C."/>
            <person name="Mikhailova A.A."/>
            <person name="Marchal E."/>
            <person name="English S."/>
            <person name="Carruthers M."/>
            <person name="Jennings E.C."/>
            <person name="Chiamaka E.L."/>
            <person name="Frigard R.A."/>
            <person name="Pippel M."/>
            <person name="Attardo G.M."/>
            <person name="Benoit J.B."/>
            <person name="Bornberg-Bauer E."/>
            <person name="Tobe S.S."/>
        </authorList>
    </citation>
    <scope>NUCLEOTIDE SEQUENCE</scope>
    <source>
        <strain evidence="1">Stay&amp;Tobe</strain>
    </source>
</reference>